<reference evidence="2" key="2">
    <citation type="submission" date="2019-06" db="EMBL/GenBank/DDBJ databases">
        <title>Genomics analysis of Aphanomyces spp. identifies a new class of oomycete effector associated with host adaptation.</title>
        <authorList>
            <person name="Gaulin E."/>
        </authorList>
    </citation>
    <scope>NUCLEOTIDE SEQUENCE</scope>
    <source>
        <strain evidence="2">CBS 578.67</strain>
    </source>
</reference>
<dbReference type="InterPro" id="IPR049192">
    <property type="entry name" value="DUF4246_C"/>
</dbReference>
<evidence type="ECO:0000313" key="2">
    <source>
        <dbReference type="EMBL" id="KAF0689918.1"/>
    </source>
</evidence>
<name>A0A485LAP4_9STRA</name>
<dbReference type="PANTHER" id="PTHR33119:SF1">
    <property type="entry name" value="FE2OG DIOXYGENASE DOMAIN-CONTAINING PROTEIN"/>
    <property type="match status" value="1"/>
</dbReference>
<dbReference type="Proteomes" id="UP000332933">
    <property type="component" value="Unassembled WGS sequence"/>
</dbReference>
<protein>
    <submittedName>
        <fullName evidence="3">Aste57867_18659 protein</fullName>
    </submittedName>
</protein>
<feature type="domain" description="DUF4246" evidence="1">
    <location>
        <begin position="2"/>
        <end position="82"/>
    </location>
</feature>
<dbReference type="InterPro" id="IPR025340">
    <property type="entry name" value="DUF4246"/>
</dbReference>
<proteinExistence type="predicted"/>
<organism evidence="3 4">
    <name type="scientific">Aphanomyces stellatus</name>
    <dbReference type="NCBI Taxonomy" id="120398"/>
    <lineage>
        <taxon>Eukaryota</taxon>
        <taxon>Sar</taxon>
        <taxon>Stramenopiles</taxon>
        <taxon>Oomycota</taxon>
        <taxon>Saprolegniomycetes</taxon>
        <taxon>Saprolegniales</taxon>
        <taxon>Verrucalvaceae</taxon>
        <taxon>Aphanomyces</taxon>
    </lineage>
</organism>
<reference evidence="3 4" key="1">
    <citation type="submission" date="2019-03" db="EMBL/GenBank/DDBJ databases">
        <authorList>
            <person name="Gaulin E."/>
            <person name="Dumas B."/>
        </authorList>
    </citation>
    <scope>NUCLEOTIDE SEQUENCE [LARGE SCALE GENOMIC DNA]</scope>
    <source>
        <strain evidence="3">CBS 568.67</strain>
    </source>
</reference>
<dbReference type="EMBL" id="VJMH01006403">
    <property type="protein sequence ID" value="KAF0689918.1"/>
    <property type="molecule type" value="Genomic_DNA"/>
</dbReference>
<evidence type="ECO:0000313" key="4">
    <source>
        <dbReference type="Proteomes" id="UP000332933"/>
    </source>
</evidence>
<dbReference type="AlphaFoldDB" id="A0A485LAP4"/>
<evidence type="ECO:0000313" key="3">
    <source>
        <dbReference type="EMBL" id="VFT95394.1"/>
    </source>
</evidence>
<dbReference type="PANTHER" id="PTHR33119">
    <property type="entry name" value="IFI3P"/>
    <property type="match status" value="1"/>
</dbReference>
<gene>
    <name evidence="3" type="primary">Aste57867_18659</name>
    <name evidence="2" type="ORF">As57867_018597</name>
    <name evidence="3" type="ORF">ASTE57867_18659</name>
</gene>
<accession>A0A485LAP4</accession>
<sequence length="135" mass="15239">MYDRHQNQHLADVYGFQKDSTPNVQVVGHVQAATGRCVVFPNFMRYCVAPYELAGPTKPGHRKIICSFLVHPEYTVFAVNIVLTGRFMVVKYVGHDTKGRNMSGWDLKSQSVDALGAVQFRRLCPGRLSRGERHC</sequence>
<dbReference type="OrthoDB" id="59491at2759"/>
<evidence type="ECO:0000259" key="1">
    <source>
        <dbReference type="Pfam" id="PF14033"/>
    </source>
</evidence>
<dbReference type="EMBL" id="CAADRA010006424">
    <property type="protein sequence ID" value="VFT95394.1"/>
    <property type="molecule type" value="Genomic_DNA"/>
</dbReference>
<dbReference type="Pfam" id="PF14033">
    <property type="entry name" value="DUF4246"/>
    <property type="match status" value="1"/>
</dbReference>
<keyword evidence="4" id="KW-1185">Reference proteome</keyword>